<organism evidence="1 2">
    <name type="scientific">Rhynchospora breviuscula</name>
    <dbReference type="NCBI Taxonomy" id="2022672"/>
    <lineage>
        <taxon>Eukaryota</taxon>
        <taxon>Viridiplantae</taxon>
        <taxon>Streptophyta</taxon>
        <taxon>Embryophyta</taxon>
        <taxon>Tracheophyta</taxon>
        <taxon>Spermatophyta</taxon>
        <taxon>Magnoliopsida</taxon>
        <taxon>Liliopsida</taxon>
        <taxon>Poales</taxon>
        <taxon>Cyperaceae</taxon>
        <taxon>Cyperoideae</taxon>
        <taxon>Rhynchosporeae</taxon>
        <taxon>Rhynchospora</taxon>
    </lineage>
</organism>
<dbReference type="EMBL" id="JAMQYH010000001">
    <property type="protein sequence ID" value="KAJ1703117.1"/>
    <property type="molecule type" value="Genomic_DNA"/>
</dbReference>
<dbReference type="Pfam" id="PF07911">
    <property type="entry name" value="DUF1677"/>
    <property type="match status" value="1"/>
</dbReference>
<comment type="caution">
    <text evidence="1">The sequence shown here is derived from an EMBL/GenBank/DDBJ whole genome shotgun (WGS) entry which is preliminary data.</text>
</comment>
<evidence type="ECO:0000313" key="2">
    <source>
        <dbReference type="Proteomes" id="UP001151287"/>
    </source>
</evidence>
<reference evidence="1" key="1">
    <citation type="journal article" date="2022" name="Cell">
        <title>Repeat-based holocentromeres influence genome architecture and karyotype evolution.</title>
        <authorList>
            <person name="Hofstatter P.G."/>
            <person name="Thangavel G."/>
            <person name="Lux T."/>
            <person name="Neumann P."/>
            <person name="Vondrak T."/>
            <person name="Novak P."/>
            <person name="Zhang M."/>
            <person name="Costa L."/>
            <person name="Castellani M."/>
            <person name="Scott A."/>
            <person name="Toegelov H."/>
            <person name="Fuchs J."/>
            <person name="Mata-Sucre Y."/>
            <person name="Dias Y."/>
            <person name="Vanzela A.L.L."/>
            <person name="Huettel B."/>
            <person name="Almeida C.C.S."/>
            <person name="Simkova H."/>
            <person name="Souza G."/>
            <person name="Pedrosa-Harand A."/>
            <person name="Macas J."/>
            <person name="Mayer K.F.X."/>
            <person name="Houben A."/>
            <person name="Marques A."/>
        </authorList>
    </citation>
    <scope>NUCLEOTIDE SEQUENCE</scope>
    <source>
        <strain evidence="1">RhyBre1mFocal</strain>
    </source>
</reference>
<dbReference type="PANTHER" id="PTHR33108">
    <property type="entry name" value="OS01G0745000 PROTEIN"/>
    <property type="match status" value="1"/>
</dbReference>
<sequence>MEYDHEIVKIAKCDCCGIWEECTVDYIGFVKEQFGGSWVCGLCSEAIKEEQRRLGVELEVAMQLHTKFRETATIDPTMQIARSFLHLLKKMASSRKSMSQSLLS</sequence>
<proteinExistence type="predicted"/>
<evidence type="ECO:0000313" key="1">
    <source>
        <dbReference type="EMBL" id="KAJ1703117.1"/>
    </source>
</evidence>
<accession>A0A9Q0D0Q1</accession>
<protein>
    <submittedName>
        <fullName evidence="1">Uncharacterized protein</fullName>
    </submittedName>
</protein>
<name>A0A9Q0D0Q1_9POAL</name>
<dbReference type="InterPro" id="IPR012876">
    <property type="entry name" value="DUF1677_pln"/>
</dbReference>
<dbReference type="PANTHER" id="PTHR33108:SF42">
    <property type="entry name" value="(WILD MALAYSIAN BANANA) HYPOTHETICAL PROTEIN"/>
    <property type="match status" value="1"/>
</dbReference>
<dbReference type="Proteomes" id="UP001151287">
    <property type="component" value="Unassembled WGS sequence"/>
</dbReference>
<dbReference type="OrthoDB" id="1531514at2759"/>
<dbReference type="AlphaFoldDB" id="A0A9Q0D0Q1"/>
<keyword evidence="2" id="KW-1185">Reference proteome</keyword>
<gene>
    <name evidence="1" type="ORF">LUZ63_002896</name>
</gene>